<gene>
    <name evidence="2" type="ORF">IAA81_03360</name>
</gene>
<dbReference type="AlphaFoldDB" id="A0A9D9N1U9"/>
<reference evidence="2" key="2">
    <citation type="journal article" date="2021" name="PeerJ">
        <title>Extensive microbial diversity within the chicken gut microbiome revealed by metagenomics and culture.</title>
        <authorList>
            <person name="Gilroy R."/>
            <person name="Ravi A."/>
            <person name="Getino M."/>
            <person name="Pursley I."/>
            <person name="Horton D.L."/>
            <person name="Alikhan N.F."/>
            <person name="Baker D."/>
            <person name="Gharbi K."/>
            <person name="Hall N."/>
            <person name="Watson M."/>
            <person name="Adriaenssens E.M."/>
            <person name="Foster-Nyarko E."/>
            <person name="Jarju S."/>
            <person name="Secka A."/>
            <person name="Antonio M."/>
            <person name="Oren A."/>
            <person name="Chaudhuri R.R."/>
            <person name="La Ragione R."/>
            <person name="Hildebrand F."/>
            <person name="Pallen M.J."/>
        </authorList>
    </citation>
    <scope>NUCLEOTIDE SEQUENCE</scope>
    <source>
        <strain evidence="2">10532</strain>
    </source>
</reference>
<dbReference type="PANTHER" id="PTHR36924:SF1">
    <property type="entry name" value="ANTITOXIN HIGA-1"/>
    <property type="match status" value="1"/>
</dbReference>
<dbReference type="SUPFAM" id="SSF47413">
    <property type="entry name" value="lambda repressor-like DNA-binding domains"/>
    <property type="match status" value="1"/>
</dbReference>
<accession>A0A9D9N1U9</accession>
<dbReference type="InterPro" id="IPR013430">
    <property type="entry name" value="Toxin_antidote_HigA"/>
</dbReference>
<dbReference type="GO" id="GO:0003677">
    <property type="term" value="F:DNA binding"/>
    <property type="evidence" value="ECO:0007669"/>
    <property type="project" value="UniProtKB-KW"/>
</dbReference>
<dbReference type="EMBL" id="JADIMM010000043">
    <property type="protein sequence ID" value="MBO8457249.1"/>
    <property type="molecule type" value="Genomic_DNA"/>
</dbReference>
<dbReference type="NCBIfam" id="TIGR02607">
    <property type="entry name" value="antidote_HigA"/>
    <property type="match status" value="1"/>
</dbReference>
<evidence type="ECO:0000313" key="2">
    <source>
        <dbReference type="EMBL" id="MBO8457249.1"/>
    </source>
</evidence>
<reference evidence="2" key="1">
    <citation type="submission" date="2020-10" db="EMBL/GenBank/DDBJ databases">
        <authorList>
            <person name="Gilroy R."/>
        </authorList>
    </citation>
    <scope>NUCLEOTIDE SEQUENCE</scope>
    <source>
        <strain evidence="2">10532</strain>
    </source>
</reference>
<keyword evidence="1" id="KW-0238">DNA-binding</keyword>
<comment type="caution">
    <text evidence="2">The sequence shown here is derived from an EMBL/GenBank/DDBJ whole genome shotgun (WGS) entry which is preliminary data.</text>
</comment>
<proteinExistence type="predicted"/>
<evidence type="ECO:0000256" key="1">
    <source>
        <dbReference type="ARBA" id="ARBA00023125"/>
    </source>
</evidence>
<dbReference type="Gene3D" id="1.10.260.40">
    <property type="entry name" value="lambda repressor-like DNA-binding domains"/>
    <property type="match status" value="1"/>
</dbReference>
<evidence type="ECO:0000313" key="3">
    <source>
        <dbReference type="Proteomes" id="UP000823638"/>
    </source>
</evidence>
<name>A0A9D9N1U9_9SPIR</name>
<sequence>MEKVPLSVVFISEAPPHPGKVFKEFISRINFPANYIADCLGVTRTSFYEFMNCKSGISPEMALRLAKVTGIDARIWWKINCDWQFWASITKSSQTERIKVGIQNLEDFPGKEALIGEIESNAMKKNINNFKALWAGNSFDCIK</sequence>
<dbReference type="PANTHER" id="PTHR36924">
    <property type="entry name" value="ANTITOXIN HIGA-1"/>
    <property type="match status" value="1"/>
</dbReference>
<organism evidence="2 3">
    <name type="scientific">Candidatus Gallitreponema excrementavium</name>
    <dbReference type="NCBI Taxonomy" id="2840840"/>
    <lineage>
        <taxon>Bacteria</taxon>
        <taxon>Pseudomonadati</taxon>
        <taxon>Spirochaetota</taxon>
        <taxon>Spirochaetia</taxon>
        <taxon>Spirochaetales</taxon>
        <taxon>Candidatus Gallitreponema</taxon>
    </lineage>
</organism>
<dbReference type="Proteomes" id="UP000823638">
    <property type="component" value="Unassembled WGS sequence"/>
</dbReference>
<protein>
    <submittedName>
        <fullName evidence="2">HigA family addiction module antidote protein</fullName>
    </submittedName>
</protein>
<dbReference type="InterPro" id="IPR010982">
    <property type="entry name" value="Lambda_DNA-bd_dom_sf"/>
</dbReference>